<organism evidence="1 2">
    <name type="scientific">Symbiodinium necroappetens</name>
    <dbReference type="NCBI Taxonomy" id="1628268"/>
    <lineage>
        <taxon>Eukaryota</taxon>
        <taxon>Sar</taxon>
        <taxon>Alveolata</taxon>
        <taxon>Dinophyceae</taxon>
        <taxon>Suessiales</taxon>
        <taxon>Symbiodiniaceae</taxon>
        <taxon>Symbiodinium</taxon>
    </lineage>
</organism>
<evidence type="ECO:0000313" key="2">
    <source>
        <dbReference type="Proteomes" id="UP000601435"/>
    </source>
</evidence>
<evidence type="ECO:0000313" key="1">
    <source>
        <dbReference type="EMBL" id="CAE7306965.1"/>
    </source>
</evidence>
<protein>
    <submittedName>
        <fullName evidence="1">Uncharacterized protein</fullName>
    </submittedName>
</protein>
<dbReference type="AlphaFoldDB" id="A0A812NTN2"/>
<gene>
    <name evidence="1" type="ORF">SNEC2469_LOCUS7618</name>
</gene>
<sequence length="198" mass="22782">MDTGTSGEVHGWWRLHRRVYVHSAAVHDLSLGLLCKGHHEQLSEELLLRSGHRLCSADWQPLLFWHLRGLPEPCCFGGGRRGCPDTEQVLCWLLHTQLRAGAATGWDRCDRRFRYHTCESVCLQSSKDTLQPGDLIPKRHHFLSHCLRTHLWVYKRQVWSPCKGSRLAESFDFLASLRLGSRPEVVTRFDVETGCFLP</sequence>
<comment type="caution">
    <text evidence="1">The sequence shown here is derived from an EMBL/GenBank/DDBJ whole genome shotgun (WGS) entry which is preliminary data.</text>
</comment>
<accession>A0A812NTN2</accession>
<dbReference type="EMBL" id="CAJNJA010012868">
    <property type="protein sequence ID" value="CAE7306965.1"/>
    <property type="molecule type" value="Genomic_DNA"/>
</dbReference>
<name>A0A812NTN2_9DINO</name>
<dbReference type="Proteomes" id="UP000601435">
    <property type="component" value="Unassembled WGS sequence"/>
</dbReference>
<reference evidence="1" key="1">
    <citation type="submission" date="2021-02" db="EMBL/GenBank/DDBJ databases">
        <authorList>
            <person name="Dougan E. K."/>
            <person name="Rhodes N."/>
            <person name="Thang M."/>
            <person name="Chan C."/>
        </authorList>
    </citation>
    <scope>NUCLEOTIDE SEQUENCE</scope>
</reference>
<proteinExistence type="predicted"/>
<keyword evidence="2" id="KW-1185">Reference proteome</keyword>